<sequence>MGLLPSGSNSEIVELIKIETAHLSLVMKGKLPNLKHIALNLHTSEKMFFNCTGKNIERIEVFDRNVNKLTPHGEHSPIFFENELYELLVISKENKQLTFYHEHPRLRTAVSASKIGTQNFLTGTLHFQNEIGFSTFEIYDGTECLLSVTIEIFPTKLDYKEDYRRLLHEVNDEIYNLAYHFLKKTYLHAGSHESTNPTMSEFYRLLEHYFTRFMHAVEQIKRQPHHELTKQYDKVRGEKIKRMDSFCRSYLHRRPYLFVETKNGIHIHNKTLIPTAGLTIKKEISFDTLENRFVKWMMQRLNYKMQDLYKEIQRPRRFREHDPDEHLTKRIVKWMQQIENELSRSFWREIGELDRSIFSLVIQMAPGYRDAFEMYTLMLRGLSLEGIQMKMSVKDVAKLYEYWTFIKLSQILAKKYLPIEQDIIKVNNNGLYLTLDESRTAKQTFIHPKTKEKITLYYQKSVGNLPTVTQKPDMVLTLEKQGKSYTYNYIFDAKYRIDYSDTSQPSPGPLEEDINTMHRYRDALVSEQNGPYERTAFGAYVLFPWNQEELYEQHHFYKSIEKVNIGGFPFLPNSTRLLEQFIDHLVEKSSEEIQKEGILPRGTYEEWQSSLDERVLVGVVRNDKQLQANLKYGFYHIPVQRLKSGWQEAKYVALYITKYISEKENGILYYAKIKDVQIVKRCNIKELPSQSQDEYVKFILEPWEKLERIIRPVRYGIQVYTMTTLNTLKSAHTLPELFMKSREEVTLWRMLRRLTKDIQIELNDTYLDRANEIKAFRFNNVTIKMERDNKILKLDNGIIEKNIPFNELIYQPTKVFKEIINSIE</sequence>
<dbReference type="Pfam" id="PF04411">
    <property type="entry name" value="PDDEXK_7"/>
    <property type="match status" value="1"/>
</dbReference>
<accession>A0A7V9YXI0</accession>
<organism evidence="2 3">
    <name type="scientific">[Anoxybacillus] calidus</name>
    <dbReference type="NCBI Taxonomy" id="575178"/>
    <lineage>
        <taxon>Bacteria</taxon>
        <taxon>Bacillati</taxon>
        <taxon>Bacillota</taxon>
        <taxon>Bacilli</taxon>
        <taxon>Bacillales</taxon>
        <taxon>Anoxybacillaceae</taxon>
        <taxon>Paranoxybacillus</taxon>
    </lineage>
</organism>
<dbReference type="EMBL" id="JACDUU010000001">
    <property type="protein sequence ID" value="MBA2870259.1"/>
    <property type="molecule type" value="Genomic_DNA"/>
</dbReference>
<dbReference type="Proteomes" id="UP000580891">
    <property type="component" value="Unassembled WGS sequence"/>
</dbReference>
<comment type="caution">
    <text evidence="2">The sequence shown here is derived from an EMBL/GenBank/DDBJ whole genome shotgun (WGS) entry which is preliminary data.</text>
</comment>
<dbReference type="AlphaFoldDB" id="A0A7V9YXI0"/>
<keyword evidence="3" id="KW-1185">Reference proteome</keyword>
<proteinExistence type="predicted"/>
<feature type="domain" description="DUF2357" evidence="1">
    <location>
        <begin position="122"/>
        <end position="375"/>
    </location>
</feature>
<name>A0A7V9YXI0_9BACL</name>
<dbReference type="RefSeq" id="WP_181535910.1">
    <property type="nucleotide sequence ID" value="NZ_JACDUU010000001.1"/>
</dbReference>
<reference evidence="2 3" key="1">
    <citation type="submission" date="2020-07" db="EMBL/GenBank/DDBJ databases">
        <title>Genomic Encyclopedia of Type Strains, Phase IV (KMG-IV): sequencing the most valuable type-strain genomes for metagenomic binning, comparative biology and taxonomic classification.</title>
        <authorList>
            <person name="Goeker M."/>
        </authorList>
    </citation>
    <scope>NUCLEOTIDE SEQUENCE [LARGE SCALE GENOMIC DNA]</scope>
    <source>
        <strain evidence="2 3">DSM 25220</strain>
    </source>
</reference>
<evidence type="ECO:0000313" key="3">
    <source>
        <dbReference type="Proteomes" id="UP000580891"/>
    </source>
</evidence>
<evidence type="ECO:0000259" key="1">
    <source>
        <dbReference type="Pfam" id="PF09823"/>
    </source>
</evidence>
<protein>
    <recommendedName>
        <fullName evidence="1">DUF2357 domain-containing protein</fullName>
    </recommendedName>
</protein>
<evidence type="ECO:0000313" key="2">
    <source>
        <dbReference type="EMBL" id="MBA2870259.1"/>
    </source>
</evidence>
<gene>
    <name evidence="2" type="ORF">HNQ85_000517</name>
</gene>
<dbReference type="InterPro" id="IPR007505">
    <property type="entry name" value="PDDEXK_7"/>
</dbReference>
<dbReference type="Pfam" id="PF09823">
    <property type="entry name" value="DUF2357"/>
    <property type="match status" value="1"/>
</dbReference>
<dbReference type="InterPro" id="IPR018633">
    <property type="entry name" value="DUF2357"/>
</dbReference>